<proteinExistence type="predicted"/>
<organism evidence="1 2">
    <name type="scientific">Camelina sativa</name>
    <name type="common">False flax</name>
    <name type="synonym">Myagrum sativum</name>
    <dbReference type="NCBI Taxonomy" id="90675"/>
    <lineage>
        <taxon>Eukaryota</taxon>
        <taxon>Viridiplantae</taxon>
        <taxon>Streptophyta</taxon>
        <taxon>Embryophyta</taxon>
        <taxon>Tracheophyta</taxon>
        <taxon>Spermatophyta</taxon>
        <taxon>Magnoliopsida</taxon>
        <taxon>eudicotyledons</taxon>
        <taxon>Gunneridae</taxon>
        <taxon>Pentapetalae</taxon>
        <taxon>rosids</taxon>
        <taxon>malvids</taxon>
        <taxon>Brassicales</taxon>
        <taxon>Brassicaceae</taxon>
        <taxon>Camelineae</taxon>
        <taxon>Camelina</taxon>
    </lineage>
</organism>
<sequence length="251" mass="28366">MDPSLHLTTAMGTPLSNPRSYRELIGRLLYLTITRPDITFAVHQLSQFISAPLDIHLQAAHKVLRYIKANPGQGLMYSVDSDLSLNAFCDADWGNCKDTRRSITGYCIYLGNSLISWRSKKQGVTSRSSTESEYRSMAQATCELIWLQQLFKDLRLPVPGPAKLYCDNKSALHIAMNPDFHERTKHIEIDCHTVRDRIKAGTLKVFHVPSENQHADILTKPLHPGPFYGLLSKMLLSSLYLPNQTSLKLQN</sequence>
<gene>
    <name evidence="2" type="primary">LOC109126293</name>
</gene>
<evidence type="ECO:0000313" key="2">
    <source>
        <dbReference type="RefSeq" id="XP_019085226.1"/>
    </source>
</evidence>
<dbReference type="Proteomes" id="UP000694864">
    <property type="component" value="Chromosome 2"/>
</dbReference>
<dbReference type="GeneID" id="109126293"/>
<dbReference type="RefSeq" id="XP_019085226.1">
    <property type="nucleotide sequence ID" value="XM_019229681.1"/>
</dbReference>
<dbReference type="PANTHER" id="PTHR11439">
    <property type="entry name" value="GAG-POL-RELATED RETROTRANSPOSON"/>
    <property type="match status" value="1"/>
</dbReference>
<keyword evidence="1" id="KW-1185">Reference proteome</keyword>
<dbReference type="InterPro" id="IPR043502">
    <property type="entry name" value="DNA/RNA_pol_sf"/>
</dbReference>
<dbReference type="SUPFAM" id="SSF56672">
    <property type="entry name" value="DNA/RNA polymerases"/>
    <property type="match status" value="1"/>
</dbReference>
<reference evidence="1" key="1">
    <citation type="journal article" date="2014" name="Nat. Commun.">
        <title>The emerging biofuel crop Camelina sativa retains a highly undifferentiated hexaploid genome structure.</title>
        <authorList>
            <person name="Kagale S."/>
            <person name="Koh C."/>
            <person name="Nixon J."/>
            <person name="Bollina V."/>
            <person name="Clarke W.E."/>
            <person name="Tuteja R."/>
            <person name="Spillane C."/>
            <person name="Robinson S.J."/>
            <person name="Links M.G."/>
            <person name="Clarke C."/>
            <person name="Higgins E.E."/>
            <person name="Huebert T."/>
            <person name="Sharpe A.G."/>
            <person name="Parkin I.A."/>
        </authorList>
    </citation>
    <scope>NUCLEOTIDE SEQUENCE [LARGE SCALE GENOMIC DNA]</scope>
    <source>
        <strain evidence="1">cv. DH55</strain>
    </source>
</reference>
<accession>A0ABM1QEN8</accession>
<protein>
    <submittedName>
        <fullName evidence="2">Uncharacterized protein LOC109126293</fullName>
    </submittedName>
</protein>
<name>A0ABM1QEN8_CAMSA</name>
<reference evidence="2" key="2">
    <citation type="submission" date="2025-08" db="UniProtKB">
        <authorList>
            <consortium name="RefSeq"/>
        </authorList>
    </citation>
    <scope>IDENTIFICATION</scope>
    <source>
        <tissue evidence="2">Leaf</tissue>
    </source>
</reference>
<evidence type="ECO:0000313" key="1">
    <source>
        <dbReference type="Proteomes" id="UP000694864"/>
    </source>
</evidence>
<dbReference type="PANTHER" id="PTHR11439:SF494">
    <property type="entry name" value="CYSTEINE-RICH RLK (RECEPTOR-LIKE PROTEIN KINASE) 8"/>
    <property type="match status" value="1"/>
</dbReference>
<dbReference type="CDD" id="cd09272">
    <property type="entry name" value="RNase_HI_RT_Ty1"/>
    <property type="match status" value="1"/>
</dbReference>